<feature type="compositionally biased region" description="Polar residues" evidence="1">
    <location>
        <begin position="42"/>
        <end position="60"/>
    </location>
</feature>
<feature type="compositionally biased region" description="Low complexity" evidence="1">
    <location>
        <begin position="241"/>
        <end position="250"/>
    </location>
</feature>
<keyword evidence="3" id="KW-1185">Reference proteome</keyword>
<reference evidence="2" key="1">
    <citation type="journal article" date="2023" name="Mol. Phylogenet. Evol.">
        <title>Genome-scale phylogeny and comparative genomics of the fungal order Sordariales.</title>
        <authorList>
            <person name="Hensen N."/>
            <person name="Bonometti L."/>
            <person name="Westerberg I."/>
            <person name="Brannstrom I.O."/>
            <person name="Guillou S."/>
            <person name="Cros-Aarteil S."/>
            <person name="Calhoun S."/>
            <person name="Haridas S."/>
            <person name="Kuo A."/>
            <person name="Mondo S."/>
            <person name="Pangilinan J."/>
            <person name="Riley R."/>
            <person name="LaButti K."/>
            <person name="Andreopoulos B."/>
            <person name="Lipzen A."/>
            <person name="Chen C."/>
            <person name="Yan M."/>
            <person name="Daum C."/>
            <person name="Ng V."/>
            <person name="Clum A."/>
            <person name="Steindorff A."/>
            <person name="Ohm R.A."/>
            <person name="Martin F."/>
            <person name="Silar P."/>
            <person name="Natvig D.O."/>
            <person name="Lalanne C."/>
            <person name="Gautier V."/>
            <person name="Ament-Velasquez S.L."/>
            <person name="Kruys A."/>
            <person name="Hutchinson M.I."/>
            <person name="Powell A.J."/>
            <person name="Barry K."/>
            <person name="Miller A.N."/>
            <person name="Grigoriev I.V."/>
            <person name="Debuchy R."/>
            <person name="Gladieux P."/>
            <person name="Hiltunen Thoren M."/>
            <person name="Johannesson H."/>
        </authorList>
    </citation>
    <scope>NUCLEOTIDE SEQUENCE</scope>
    <source>
        <strain evidence="2">CBS 731.68</strain>
    </source>
</reference>
<feature type="compositionally biased region" description="Polar residues" evidence="1">
    <location>
        <begin position="163"/>
        <end position="190"/>
    </location>
</feature>
<accession>A0AAN6TUM7</accession>
<evidence type="ECO:0000313" key="2">
    <source>
        <dbReference type="EMBL" id="KAK4120978.1"/>
    </source>
</evidence>
<evidence type="ECO:0000256" key="1">
    <source>
        <dbReference type="SAM" id="MobiDB-lite"/>
    </source>
</evidence>
<sequence length="354" mass="38042">MKRGVSHQPFHPDAGLDDHRPARPRHTRSRSQGSDNTRRSNADNGPNSQTIQGVGQSQGSIFRRLTHLRAESYTSHIRSDSRTSWDGTTVPSRTPSPSPSQSPVRRNHRPRPLSVVTLPGHSPVRPAVIADRWSYDRERMPSRPPTPLHVSNDEGTGVASSPRPASTTVTDSGPSSRAESIPLSASTADRLSSPALTLIPPPPPDFGESQEPKGKFRQSCHLLTSEEMEMLSHPPPPPSPMSAKRPLASPSSPPSPPPPGVPPASLKPNQKPVNETSSSPLGAPPHQKGDQLLPVHRRHMVGDLDKDRPGCLGLCEILTAQRIGATFGGWFMGVVMPLATGFVNRCVAAVTSCQ</sequence>
<protein>
    <submittedName>
        <fullName evidence="2">Uncharacterized protein</fullName>
    </submittedName>
</protein>
<feature type="region of interest" description="Disordered" evidence="1">
    <location>
        <begin position="1"/>
        <end position="121"/>
    </location>
</feature>
<dbReference type="RefSeq" id="XP_062644749.1">
    <property type="nucleotide sequence ID" value="XM_062785875.1"/>
</dbReference>
<evidence type="ECO:0000313" key="3">
    <source>
        <dbReference type="Proteomes" id="UP001302602"/>
    </source>
</evidence>
<feature type="compositionally biased region" description="Pro residues" evidence="1">
    <location>
        <begin position="251"/>
        <end position="262"/>
    </location>
</feature>
<dbReference type="GeneID" id="87822641"/>
<comment type="caution">
    <text evidence="2">The sequence shown here is derived from an EMBL/GenBank/DDBJ whole genome shotgun (WGS) entry which is preliminary data.</text>
</comment>
<reference evidence="2" key="2">
    <citation type="submission" date="2023-05" db="EMBL/GenBank/DDBJ databases">
        <authorList>
            <consortium name="Lawrence Berkeley National Laboratory"/>
            <person name="Steindorff A."/>
            <person name="Hensen N."/>
            <person name="Bonometti L."/>
            <person name="Westerberg I."/>
            <person name="Brannstrom I.O."/>
            <person name="Guillou S."/>
            <person name="Cros-Aarteil S."/>
            <person name="Calhoun S."/>
            <person name="Haridas S."/>
            <person name="Kuo A."/>
            <person name="Mondo S."/>
            <person name="Pangilinan J."/>
            <person name="Riley R."/>
            <person name="Labutti K."/>
            <person name="Andreopoulos B."/>
            <person name="Lipzen A."/>
            <person name="Chen C."/>
            <person name="Yanf M."/>
            <person name="Daum C."/>
            <person name="Ng V."/>
            <person name="Clum A."/>
            <person name="Ohm R."/>
            <person name="Martin F."/>
            <person name="Silar P."/>
            <person name="Natvig D."/>
            <person name="Lalanne C."/>
            <person name="Gautier V."/>
            <person name="Ament-Velasquez S.L."/>
            <person name="Kruys A."/>
            <person name="Hutchinson M.I."/>
            <person name="Powell A.J."/>
            <person name="Barry K."/>
            <person name="Miller A.N."/>
            <person name="Grigoriev I.V."/>
            <person name="Debuchy R."/>
            <person name="Gladieux P."/>
            <person name="Thoren M.H."/>
            <person name="Johannesson H."/>
        </authorList>
    </citation>
    <scope>NUCLEOTIDE SEQUENCE</scope>
    <source>
        <strain evidence="2">CBS 731.68</strain>
    </source>
</reference>
<proteinExistence type="predicted"/>
<dbReference type="AlphaFoldDB" id="A0AAN6TUM7"/>
<feature type="region of interest" description="Disordered" evidence="1">
    <location>
        <begin position="135"/>
        <end position="216"/>
    </location>
</feature>
<feature type="compositionally biased region" description="Polar residues" evidence="1">
    <location>
        <begin position="271"/>
        <end position="280"/>
    </location>
</feature>
<name>A0AAN6TUM7_9PEZI</name>
<gene>
    <name evidence="2" type="ORF">N657DRAFT_132251</name>
</gene>
<feature type="region of interest" description="Disordered" evidence="1">
    <location>
        <begin position="228"/>
        <end position="293"/>
    </location>
</feature>
<organism evidence="2 3">
    <name type="scientific">Parathielavia appendiculata</name>
    <dbReference type="NCBI Taxonomy" id="2587402"/>
    <lineage>
        <taxon>Eukaryota</taxon>
        <taxon>Fungi</taxon>
        <taxon>Dikarya</taxon>
        <taxon>Ascomycota</taxon>
        <taxon>Pezizomycotina</taxon>
        <taxon>Sordariomycetes</taxon>
        <taxon>Sordariomycetidae</taxon>
        <taxon>Sordariales</taxon>
        <taxon>Chaetomiaceae</taxon>
        <taxon>Parathielavia</taxon>
    </lineage>
</organism>
<dbReference type="EMBL" id="MU853235">
    <property type="protein sequence ID" value="KAK4120978.1"/>
    <property type="molecule type" value="Genomic_DNA"/>
</dbReference>
<dbReference type="Proteomes" id="UP001302602">
    <property type="component" value="Unassembled WGS sequence"/>
</dbReference>